<comment type="similarity">
    <text evidence="16">Belongs to the transpeptidase family. FtsI subfamily.</text>
</comment>
<keyword evidence="3 16" id="KW-0997">Cell inner membrane</keyword>
<dbReference type="GO" id="GO:0009252">
    <property type="term" value="P:peptidoglycan biosynthetic process"/>
    <property type="evidence" value="ECO:0007669"/>
    <property type="project" value="UniProtKB-UniRule"/>
</dbReference>
<dbReference type="InterPro" id="IPR005311">
    <property type="entry name" value="PBP_dimer"/>
</dbReference>
<dbReference type="GO" id="GO:0008360">
    <property type="term" value="P:regulation of cell shape"/>
    <property type="evidence" value="ECO:0007669"/>
    <property type="project" value="UniProtKB-KW"/>
</dbReference>
<evidence type="ECO:0000256" key="12">
    <source>
        <dbReference type="ARBA" id="ARBA00023136"/>
    </source>
</evidence>
<evidence type="ECO:0000256" key="2">
    <source>
        <dbReference type="ARBA" id="ARBA00022475"/>
    </source>
</evidence>
<comment type="catalytic activity">
    <reaction evidence="16">
        <text>Preferential cleavage: (Ac)2-L-Lys-D-Ala-|-D-Ala. Also transpeptidation of peptidyl-alanyl moieties that are N-acyl substituents of D-alanine.</text>
        <dbReference type="EC" id="3.4.16.4"/>
    </reaction>
</comment>
<evidence type="ECO:0000259" key="18">
    <source>
        <dbReference type="Pfam" id="PF03717"/>
    </source>
</evidence>
<dbReference type="InterPro" id="IPR037532">
    <property type="entry name" value="FtsI_transpept"/>
</dbReference>
<evidence type="ECO:0000256" key="15">
    <source>
        <dbReference type="ARBA" id="ARBA00023316"/>
    </source>
</evidence>
<dbReference type="SUPFAM" id="SSF56601">
    <property type="entry name" value="beta-lactamase/transpeptidase-like"/>
    <property type="match status" value="1"/>
</dbReference>
<dbReference type="GO" id="GO:0008658">
    <property type="term" value="F:penicillin binding"/>
    <property type="evidence" value="ECO:0007669"/>
    <property type="project" value="InterPro"/>
</dbReference>
<comment type="subcellular location">
    <subcellularLocation>
        <location evidence="1">Membrane</location>
    </subcellularLocation>
</comment>
<dbReference type="InterPro" id="IPR036138">
    <property type="entry name" value="PBP_dimer_sf"/>
</dbReference>
<dbReference type="EC" id="3.4.16.4" evidence="16"/>
<keyword evidence="11 16" id="KW-1133">Transmembrane helix</keyword>
<dbReference type="InterPro" id="IPR050515">
    <property type="entry name" value="Beta-lactam/transpept"/>
</dbReference>
<keyword evidence="6 16" id="KW-0645">Protease</keyword>
<evidence type="ECO:0000256" key="13">
    <source>
        <dbReference type="ARBA" id="ARBA00023210"/>
    </source>
</evidence>
<evidence type="ECO:0000256" key="6">
    <source>
        <dbReference type="ARBA" id="ARBA00022670"/>
    </source>
</evidence>
<feature type="active site" description="Acyl-ester intermediate" evidence="16">
    <location>
        <position position="296"/>
    </location>
</feature>
<dbReference type="AlphaFoldDB" id="A0A450S694"/>
<dbReference type="EMBL" id="CAADFD010000002">
    <property type="protein sequence ID" value="VFJ47406.1"/>
    <property type="molecule type" value="Genomic_DNA"/>
</dbReference>
<dbReference type="PANTHER" id="PTHR30627">
    <property type="entry name" value="PEPTIDOGLYCAN D,D-TRANSPEPTIDASE"/>
    <property type="match status" value="1"/>
</dbReference>
<evidence type="ECO:0000256" key="4">
    <source>
        <dbReference type="ARBA" id="ARBA00022618"/>
    </source>
</evidence>
<reference evidence="19" key="1">
    <citation type="submission" date="2019-02" db="EMBL/GenBank/DDBJ databases">
        <authorList>
            <person name="Gruber-Vodicka R. H."/>
            <person name="Seah K. B. B."/>
        </authorList>
    </citation>
    <scope>NUCLEOTIDE SEQUENCE</scope>
    <source>
        <strain evidence="19">BECK_BZ106</strain>
    </source>
</reference>
<evidence type="ECO:0000256" key="9">
    <source>
        <dbReference type="ARBA" id="ARBA00022960"/>
    </source>
</evidence>
<feature type="domain" description="Penicillin-binding protein dimerisation" evidence="18">
    <location>
        <begin position="47"/>
        <end position="208"/>
    </location>
</feature>
<keyword evidence="10 16" id="KW-0573">Peptidoglycan synthesis</keyword>
<keyword evidence="12 16" id="KW-0472">Membrane</keyword>
<keyword evidence="8 16" id="KW-0378">Hydrolase</keyword>
<keyword evidence="2 16" id="KW-1003">Cell membrane</keyword>
<proteinExistence type="inferred from homology"/>
<dbReference type="Gene3D" id="3.40.710.10">
    <property type="entry name" value="DD-peptidase/beta-lactamase superfamily"/>
    <property type="match status" value="1"/>
</dbReference>
<keyword evidence="15 16" id="KW-0961">Cell wall biogenesis/degradation</keyword>
<evidence type="ECO:0000256" key="14">
    <source>
        <dbReference type="ARBA" id="ARBA00023306"/>
    </source>
</evidence>
<dbReference type="Pfam" id="PF00905">
    <property type="entry name" value="Transpeptidase"/>
    <property type="match status" value="1"/>
</dbReference>
<dbReference type="GO" id="GO:0008955">
    <property type="term" value="F:peptidoglycan glycosyltransferase activity"/>
    <property type="evidence" value="ECO:0007669"/>
    <property type="project" value="InterPro"/>
</dbReference>
<evidence type="ECO:0000256" key="11">
    <source>
        <dbReference type="ARBA" id="ARBA00022989"/>
    </source>
</evidence>
<dbReference type="InterPro" id="IPR001460">
    <property type="entry name" value="PCN-bd_Tpept"/>
</dbReference>
<keyword evidence="14 16" id="KW-0131">Cell cycle</keyword>
<evidence type="ECO:0000256" key="3">
    <source>
        <dbReference type="ARBA" id="ARBA00022519"/>
    </source>
</evidence>
<comment type="pathway">
    <text evidence="16">Cell wall biogenesis; peptidoglycan biosynthesis.</text>
</comment>
<protein>
    <recommendedName>
        <fullName evidence="16">Peptidoglycan D,D-transpeptidase FtsI</fullName>
        <ecNumber evidence="16">3.4.16.4</ecNumber>
    </recommendedName>
    <alternativeName>
        <fullName evidence="16">Penicillin-binding protein 3</fullName>
        <shortName evidence="16">PBP-3</shortName>
    </alternativeName>
</protein>
<keyword evidence="13 16" id="KW-0717">Septation</keyword>
<evidence type="ECO:0000256" key="7">
    <source>
        <dbReference type="ARBA" id="ARBA00022692"/>
    </source>
</evidence>
<evidence type="ECO:0000256" key="8">
    <source>
        <dbReference type="ARBA" id="ARBA00022801"/>
    </source>
</evidence>
<dbReference type="GO" id="GO:0006508">
    <property type="term" value="P:proteolysis"/>
    <property type="evidence" value="ECO:0007669"/>
    <property type="project" value="UniProtKB-KW"/>
</dbReference>
<accession>A0A450S694</accession>
<keyword evidence="5 16" id="KW-0121">Carboxypeptidase</keyword>
<feature type="domain" description="Penicillin-binding protein transpeptidase" evidence="17">
    <location>
        <begin position="249"/>
        <end position="546"/>
    </location>
</feature>
<comment type="function">
    <text evidence="16">Catalyzes cross-linking of the peptidoglycan cell wall at the division septum.</text>
</comment>
<organism evidence="19">
    <name type="scientific">Candidatus Kentrum sp. FW</name>
    <dbReference type="NCBI Taxonomy" id="2126338"/>
    <lineage>
        <taxon>Bacteria</taxon>
        <taxon>Pseudomonadati</taxon>
        <taxon>Pseudomonadota</taxon>
        <taxon>Gammaproteobacteria</taxon>
        <taxon>Candidatus Kentrum</taxon>
    </lineage>
</organism>
<dbReference type="Gene3D" id="3.30.450.330">
    <property type="match status" value="1"/>
</dbReference>
<dbReference type="GO" id="GO:0071555">
    <property type="term" value="P:cell wall organization"/>
    <property type="evidence" value="ECO:0007669"/>
    <property type="project" value="UniProtKB-KW"/>
</dbReference>
<dbReference type="GO" id="GO:0000917">
    <property type="term" value="P:division septum assembly"/>
    <property type="evidence" value="ECO:0007669"/>
    <property type="project" value="UniProtKB-KW"/>
</dbReference>
<dbReference type="Pfam" id="PF03717">
    <property type="entry name" value="PBP_dimer"/>
    <property type="match status" value="1"/>
</dbReference>
<keyword evidence="7 16" id="KW-0812">Transmembrane</keyword>
<evidence type="ECO:0000256" key="1">
    <source>
        <dbReference type="ARBA" id="ARBA00004370"/>
    </source>
</evidence>
<sequence length="599" mass="66418">MIRHWFVLGVMALVVGALLWRVCDLQLRHKEFLQTEGQARYLRVVKSPAHRGMILDRNQEPLAVSTPVESVWINPLVLMEAFSLNDANPDKERIIAKWNAFGKLFGWNESNIEGVIAKHSNKRFLYVRRHVSPDMAARVKELDLEGVYLEREYRRYYPIGEVAAHVVGFTNVDDQGQEGMELVFDGWLRGIDGEKRVIQDRLGRFVEDVENIRSSRPGKDLILTIDQRIQYLAYRALLAGVQHHSARSGSAVVLDINSGEILAVVNQPSYNPNNWSDRVSSRFRNRAVTDVLEPGSTIKPFTVAVALMSGRFRSDTLLDTSPGFLKVGRHLIRDRHDYGLIDVATVIKKSSNVGASQLALSVSPEAMWRLFSDIGFGDITASDFPGEVSGLLPHFSDWAEIHQATLSFGYGLSVTSLQLANAYAVIASGGLLRPIRAQFTQRESPRAKRILPMDVALQIRQMLESVTDPDGTGQRARIEGYRIAGKTGTVRKSTAGGYANDRYAATFAGFAPVSAPRLVVVVTVDEPSKDEYYGGQVAAPIFAKIMAGSLRLLGVPPDERSVRARRVVLTKNHIAFGEKPLPSREFLPALASTSEVASQ</sequence>
<dbReference type="GO" id="GO:0009002">
    <property type="term" value="F:serine-type D-Ala-D-Ala carboxypeptidase activity"/>
    <property type="evidence" value="ECO:0007669"/>
    <property type="project" value="UniProtKB-UniRule"/>
</dbReference>
<evidence type="ECO:0000256" key="10">
    <source>
        <dbReference type="ARBA" id="ARBA00022984"/>
    </source>
</evidence>
<evidence type="ECO:0000259" key="17">
    <source>
        <dbReference type="Pfam" id="PF00905"/>
    </source>
</evidence>
<dbReference type="Gene3D" id="3.90.1310.10">
    <property type="entry name" value="Penicillin-binding protein 2a (Domain 2)"/>
    <property type="match status" value="1"/>
</dbReference>
<dbReference type="InterPro" id="IPR012338">
    <property type="entry name" value="Beta-lactam/transpept-like"/>
</dbReference>
<keyword evidence="9 16" id="KW-0133">Cell shape</keyword>
<evidence type="ECO:0000313" key="19">
    <source>
        <dbReference type="EMBL" id="VFJ47406.1"/>
    </source>
</evidence>
<evidence type="ECO:0000256" key="16">
    <source>
        <dbReference type="HAMAP-Rule" id="MF_02080"/>
    </source>
</evidence>
<dbReference type="UniPathway" id="UPA00219"/>
<name>A0A450S694_9GAMM</name>
<dbReference type="HAMAP" id="MF_02080">
    <property type="entry name" value="FtsI_transpept"/>
    <property type="match status" value="1"/>
</dbReference>
<dbReference type="PANTHER" id="PTHR30627:SF1">
    <property type="entry name" value="PEPTIDOGLYCAN D,D-TRANSPEPTIDASE FTSI"/>
    <property type="match status" value="1"/>
</dbReference>
<gene>
    <name evidence="16" type="primary">ftsI</name>
    <name evidence="19" type="ORF">BECKFW1821B_GA0114236_100255</name>
</gene>
<dbReference type="GO" id="GO:0005886">
    <property type="term" value="C:plasma membrane"/>
    <property type="evidence" value="ECO:0007669"/>
    <property type="project" value="UniProtKB-UniRule"/>
</dbReference>
<evidence type="ECO:0000256" key="5">
    <source>
        <dbReference type="ARBA" id="ARBA00022645"/>
    </source>
</evidence>
<dbReference type="SUPFAM" id="SSF56519">
    <property type="entry name" value="Penicillin binding protein dimerisation domain"/>
    <property type="match status" value="1"/>
</dbReference>
<keyword evidence="4 16" id="KW-0132">Cell division</keyword>
<dbReference type="GO" id="GO:0043093">
    <property type="term" value="P:FtsZ-dependent cytokinesis"/>
    <property type="evidence" value="ECO:0007669"/>
    <property type="project" value="UniProtKB-UniRule"/>
</dbReference>